<evidence type="ECO:0000256" key="2">
    <source>
        <dbReference type="SAM" id="MobiDB-lite"/>
    </source>
</evidence>
<accession>A0ABR2J1T1</accession>
<organism evidence="3 4">
    <name type="scientific">Tritrichomonas musculus</name>
    <dbReference type="NCBI Taxonomy" id="1915356"/>
    <lineage>
        <taxon>Eukaryota</taxon>
        <taxon>Metamonada</taxon>
        <taxon>Parabasalia</taxon>
        <taxon>Tritrichomonadida</taxon>
        <taxon>Tritrichomonadidae</taxon>
        <taxon>Tritrichomonas</taxon>
    </lineage>
</organism>
<protein>
    <submittedName>
        <fullName evidence="3">Uncharacterized protein</fullName>
    </submittedName>
</protein>
<sequence>MDSKEKELIAIIGNLNSEIYDLKQNKEKENSTFKKNMINFVNFGNNSPMMSTSAVDFIETERIVTNETYENEIQLLNQKILMEKESSKNAIESLQEKINIITAEKAGVQSELENANIKLLHLQKLFEEQKLINSSKQINNDSNFSSQIDKTPQFELILKENEQLKIKVNDLTNQIQIRDNELQQQIQSNQTEREEFYAEIKRLTENSISNTRSTQVNSNRNLEPEPEVKQTKSEITQLQSNLAYVNSALQKAIAENTRLTNYLHMTEKECSKKVQRVFEECAQYKAAFTSLQSLFNTDNRIDIMNEVTELYQKCKNINNNDHLEQLLKEEKRKNEELHLMLHMGARISSQNQQQSPPSSPQHENKPSNDGFLFQERIAQLEAEGEELSRTIENANKNADDLRNQIEEKNHIIEENEKLINSLRDEADSLRGAILSKEEELSHHNNSVINNNDSNSNKIDNSNVQANESEMKELLALVESLREENEDLRLTIGRKESGADMAELNSNSKSDQESNMIIQSLQNQIYQTQQKILHIASVLKQTIEVPTPVFLSFIDLLEKVAIPSSNENDDMNAFVSDVSTIAGLINIDYKTLSLVQNQCVSAYDQMTTFYAYLKKITDEVENFYCGFDALWETVCSRVNMDQDNFIDMDDNANINNNFDANMNEYNYSNNNDNNFNANSEADGEMSKTILQKRKKSPKTPTGNSSFHSLLDSPKIYRNTLLDQIDENINNGIYDTNNNFNDTDGFTDVPSLGLKTNAQKSLLQNQQQTSSISSSKIPKASMKNSKSRIPLSSRQNTIEQKMYSPKQAPSHIPELPSKKKNKFA</sequence>
<evidence type="ECO:0000256" key="1">
    <source>
        <dbReference type="SAM" id="Coils"/>
    </source>
</evidence>
<keyword evidence="4" id="KW-1185">Reference proteome</keyword>
<feature type="compositionally biased region" description="Polar residues" evidence="2">
    <location>
        <begin position="788"/>
        <end position="797"/>
    </location>
</feature>
<evidence type="ECO:0000313" key="3">
    <source>
        <dbReference type="EMBL" id="KAK8871177.1"/>
    </source>
</evidence>
<feature type="coiled-coil region" evidence="1">
    <location>
        <begin position="154"/>
        <end position="206"/>
    </location>
</feature>
<reference evidence="3 4" key="1">
    <citation type="submission" date="2024-04" db="EMBL/GenBank/DDBJ databases">
        <title>Tritrichomonas musculus Genome.</title>
        <authorList>
            <person name="Alves-Ferreira E."/>
            <person name="Grigg M."/>
            <person name="Lorenzi H."/>
            <person name="Galac M."/>
        </authorList>
    </citation>
    <scope>NUCLEOTIDE SEQUENCE [LARGE SCALE GENOMIC DNA]</scope>
    <source>
        <strain evidence="3 4">EAF2021</strain>
    </source>
</reference>
<dbReference type="Proteomes" id="UP001470230">
    <property type="component" value="Unassembled WGS sequence"/>
</dbReference>
<evidence type="ECO:0000313" key="4">
    <source>
        <dbReference type="Proteomes" id="UP001470230"/>
    </source>
</evidence>
<feature type="region of interest" description="Disordered" evidence="2">
    <location>
        <begin position="759"/>
        <end position="822"/>
    </location>
</feature>
<feature type="coiled-coil region" evidence="1">
    <location>
        <begin position="377"/>
        <end position="439"/>
    </location>
</feature>
<feature type="compositionally biased region" description="Polar residues" evidence="2">
    <location>
        <begin position="697"/>
        <end position="706"/>
    </location>
</feature>
<feature type="region of interest" description="Disordered" evidence="2">
    <location>
        <begin position="348"/>
        <end position="369"/>
    </location>
</feature>
<name>A0ABR2J1T1_9EUKA</name>
<comment type="caution">
    <text evidence="3">The sequence shown here is derived from an EMBL/GenBank/DDBJ whole genome shotgun (WGS) entry which is preliminary data.</text>
</comment>
<dbReference type="PANTHER" id="PTHR47357">
    <property type="entry name" value="COP1-INTERACTIVE PROTEIN 1"/>
    <property type="match status" value="1"/>
</dbReference>
<dbReference type="EMBL" id="JAPFFF010000014">
    <property type="protein sequence ID" value="KAK8871177.1"/>
    <property type="molecule type" value="Genomic_DNA"/>
</dbReference>
<feature type="region of interest" description="Disordered" evidence="2">
    <location>
        <begin position="208"/>
        <end position="230"/>
    </location>
</feature>
<feature type="coiled-coil region" evidence="1">
    <location>
        <begin position="66"/>
        <end position="111"/>
    </location>
</feature>
<proteinExistence type="predicted"/>
<keyword evidence="1" id="KW-0175">Coiled coil</keyword>
<dbReference type="PANTHER" id="PTHR47357:SF1">
    <property type="entry name" value="SPINDLE POLE BODY COMPONENT 110"/>
    <property type="match status" value="1"/>
</dbReference>
<feature type="compositionally biased region" description="Polar residues" evidence="2">
    <location>
        <begin position="208"/>
        <end position="221"/>
    </location>
</feature>
<feature type="region of interest" description="Disordered" evidence="2">
    <location>
        <begin position="689"/>
        <end position="708"/>
    </location>
</feature>
<gene>
    <name evidence="3" type="ORF">M9Y10_009090</name>
</gene>
<feature type="coiled-coil region" evidence="1">
    <location>
        <begin position="463"/>
        <end position="490"/>
    </location>
</feature>
<feature type="compositionally biased region" description="Low complexity" evidence="2">
    <location>
        <begin position="759"/>
        <end position="779"/>
    </location>
</feature>